<dbReference type="GO" id="GO:0032153">
    <property type="term" value="C:cell division site"/>
    <property type="evidence" value="ECO:0007669"/>
    <property type="project" value="TreeGrafter"/>
</dbReference>
<keyword evidence="5 10" id="KW-1133">Transmembrane helix</keyword>
<name>A0A193LG94_9GAMM</name>
<evidence type="ECO:0000259" key="11">
    <source>
        <dbReference type="SMART" id="SM00771"/>
    </source>
</evidence>
<keyword evidence="13" id="KW-1185">Reference proteome</keyword>
<accession>A0A193LG94</accession>
<evidence type="ECO:0000256" key="1">
    <source>
        <dbReference type="ARBA" id="ARBA00022475"/>
    </source>
</evidence>
<evidence type="ECO:0000256" key="5">
    <source>
        <dbReference type="ARBA" id="ARBA00022989"/>
    </source>
</evidence>
<dbReference type="KEGG" id="woc:BA177_09960"/>
<evidence type="ECO:0000256" key="7">
    <source>
        <dbReference type="ARBA" id="ARBA00023306"/>
    </source>
</evidence>
<comment type="subcellular location">
    <subcellularLocation>
        <location evidence="9">Cell inner membrane</location>
        <topology evidence="9">Single-pass type I membrane protein</topology>
    </subcellularLocation>
</comment>
<evidence type="ECO:0000256" key="9">
    <source>
        <dbReference type="RuleBase" id="RU003613"/>
    </source>
</evidence>
<dbReference type="Proteomes" id="UP000092695">
    <property type="component" value="Chromosome"/>
</dbReference>
<evidence type="ECO:0000313" key="12">
    <source>
        <dbReference type="EMBL" id="ANO51483.1"/>
    </source>
</evidence>
<keyword evidence="7 8" id="KW-0131">Cell cycle</keyword>
<dbReference type="InterPro" id="IPR036765">
    <property type="entry name" value="ZipA_FtsZ-bd_C_sf"/>
</dbReference>
<dbReference type="PANTHER" id="PTHR38685">
    <property type="entry name" value="CELL DIVISION PROTEIN ZIPA"/>
    <property type="match status" value="1"/>
</dbReference>
<dbReference type="GO" id="GO:0005886">
    <property type="term" value="C:plasma membrane"/>
    <property type="evidence" value="ECO:0007669"/>
    <property type="project" value="UniProtKB-SubCell"/>
</dbReference>
<feature type="transmembrane region" description="Helical" evidence="10">
    <location>
        <begin position="6"/>
        <end position="23"/>
    </location>
</feature>
<dbReference type="Gene3D" id="3.30.1400.10">
    <property type="entry name" value="ZipA, C-terminal FtsZ-binding domain"/>
    <property type="match status" value="1"/>
</dbReference>
<gene>
    <name evidence="12" type="ORF">BA177_09960</name>
</gene>
<dbReference type="SMART" id="SM00771">
    <property type="entry name" value="ZipA_C"/>
    <property type="match status" value="1"/>
</dbReference>
<evidence type="ECO:0000256" key="4">
    <source>
        <dbReference type="ARBA" id="ARBA00022692"/>
    </source>
</evidence>
<dbReference type="OrthoDB" id="7054914at2"/>
<sequence>MDGLRWLLLVVGLLVVAAVYWYSRREASRASGPEPSSRLEPSLGDSAELEGDAEQLANDEFSEDFDVDDDASEIEVEDSVGVVEKPREKIVTLRLVARRQAKTFAGDELALGMRAVGMRHGRFGIFHRYVGDDENRVVYSAASLVEPGSFDLANLKEQRLPGISLFMVLPGPLEGAEAFDMMMDAARSLAKSLQGELLDESGSTLSIQRERYLREEIIQYQHGIRVA</sequence>
<keyword evidence="3 8" id="KW-0132">Cell division</keyword>
<evidence type="ECO:0000256" key="2">
    <source>
        <dbReference type="ARBA" id="ARBA00022519"/>
    </source>
</evidence>
<dbReference type="SUPFAM" id="SSF64383">
    <property type="entry name" value="Cell-division protein ZipA, C-terminal domain"/>
    <property type="match status" value="1"/>
</dbReference>
<feature type="domain" description="ZipA C-terminal FtsZ-binding" evidence="11">
    <location>
        <begin position="87"/>
        <end position="217"/>
    </location>
</feature>
<evidence type="ECO:0000256" key="10">
    <source>
        <dbReference type="SAM" id="Phobius"/>
    </source>
</evidence>
<dbReference type="InterPro" id="IPR007449">
    <property type="entry name" value="ZipA_FtsZ-bd_C"/>
</dbReference>
<dbReference type="GO" id="GO:0000917">
    <property type="term" value="P:division septum assembly"/>
    <property type="evidence" value="ECO:0007669"/>
    <property type="project" value="TreeGrafter"/>
</dbReference>
<reference evidence="12 13" key="1">
    <citation type="submission" date="2016-06" db="EMBL/GenBank/DDBJ databases">
        <title>Complete genome sequence of a deep-branching marine Gamma Proteobacterium Woeseia oceani type strain XK5.</title>
        <authorList>
            <person name="Mu D."/>
            <person name="Du Z."/>
        </authorList>
    </citation>
    <scope>NUCLEOTIDE SEQUENCE [LARGE SCALE GENOMIC DNA]</scope>
    <source>
        <strain evidence="12 13">XK5</strain>
    </source>
</reference>
<evidence type="ECO:0000256" key="3">
    <source>
        <dbReference type="ARBA" id="ARBA00022618"/>
    </source>
</evidence>
<dbReference type="EMBL" id="CP016268">
    <property type="protein sequence ID" value="ANO51483.1"/>
    <property type="molecule type" value="Genomic_DNA"/>
</dbReference>
<evidence type="ECO:0000313" key="13">
    <source>
        <dbReference type="Proteomes" id="UP000092695"/>
    </source>
</evidence>
<keyword evidence="1 9" id="KW-1003">Cell membrane</keyword>
<dbReference type="STRING" id="1548547.BA177_09960"/>
<dbReference type="AlphaFoldDB" id="A0A193LG94"/>
<organism evidence="12 13">
    <name type="scientific">Woeseia oceani</name>
    <dbReference type="NCBI Taxonomy" id="1548547"/>
    <lineage>
        <taxon>Bacteria</taxon>
        <taxon>Pseudomonadati</taxon>
        <taxon>Pseudomonadota</taxon>
        <taxon>Gammaproteobacteria</taxon>
        <taxon>Woeseiales</taxon>
        <taxon>Woeseiaceae</taxon>
        <taxon>Woeseia</taxon>
    </lineage>
</organism>
<comment type="function">
    <text evidence="8">Essential cell division protein that stabilizes the FtsZ protofilaments by cross-linking them and that serves as a cytoplasmic membrane anchor for the Z ring. Also required for the recruitment to the septal ring of downstream cell division proteins.</text>
</comment>
<dbReference type="PANTHER" id="PTHR38685:SF1">
    <property type="entry name" value="CELL DIVISION PROTEIN ZIPA"/>
    <property type="match status" value="1"/>
</dbReference>
<keyword evidence="6 9" id="KW-0472">Membrane</keyword>
<protein>
    <recommendedName>
        <fullName evidence="8">Cell division protein ZipA</fullName>
    </recommendedName>
</protein>
<comment type="similarity">
    <text evidence="8">Belongs to the ZipA family.</text>
</comment>
<keyword evidence="4 9" id="KW-0812">Transmembrane</keyword>
<dbReference type="InterPro" id="IPR011919">
    <property type="entry name" value="Cell_div_ZipA"/>
</dbReference>
<keyword evidence="2 9" id="KW-0997">Cell inner membrane</keyword>
<dbReference type="Pfam" id="PF04354">
    <property type="entry name" value="ZipA_C"/>
    <property type="match status" value="1"/>
</dbReference>
<evidence type="ECO:0000256" key="6">
    <source>
        <dbReference type="ARBA" id="ARBA00023136"/>
    </source>
</evidence>
<proteinExistence type="inferred from homology"/>
<evidence type="ECO:0000256" key="8">
    <source>
        <dbReference type="RuleBase" id="RU003612"/>
    </source>
</evidence>
<dbReference type="RefSeq" id="WP_068615862.1">
    <property type="nucleotide sequence ID" value="NZ_CP016268.1"/>
</dbReference>